<accession>A0A2Z5GAV9</accession>
<dbReference type="KEGG" id="abas:ACPOL_6797"/>
<geneLocation type="plasmid" evidence="2">
    <name>pacpol2</name>
</geneLocation>
<keyword evidence="1" id="KW-0614">Plasmid</keyword>
<dbReference type="AlphaFoldDB" id="A0A2Z5GAV9"/>
<organism evidence="1 2">
    <name type="scientific">Acidisarcina polymorpha</name>
    <dbReference type="NCBI Taxonomy" id="2211140"/>
    <lineage>
        <taxon>Bacteria</taxon>
        <taxon>Pseudomonadati</taxon>
        <taxon>Acidobacteriota</taxon>
        <taxon>Terriglobia</taxon>
        <taxon>Terriglobales</taxon>
        <taxon>Acidobacteriaceae</taxon>
        <taxon>Acidisarcina</taxon>
    </lineage>
</organism>
<protein>
    <submittedName>
        <fullName evidence="1">Uncharacterized protein</fullName>
    </submittedName>
</protein>
<dbReference type="EMBL" id="CP030842">
    <property type="protein sequence ID" value="AXC16007.1"/>
    <property type="molecule type" value="Genomic_DNA"/>
</dbReference>
<gene>
    <name evidence="1" type="ORF">ACPOL_6797</name>
</gene>
<reference evidence="1 2" key="1">
    <citation type="journal article" date="2018" name="Front. Microbiol.">
        <title>Hydrolytic Capabilities as a Key to Environmental Success: Chitinolytic and Cellulolytic Acidobacteria From Acidic Sub-arctic Soils and Boreal Peatlands.</title>
        <authorList>
            <person name="Belova S.E."/>
            <person name="Ravin N.V."/>
            <person name="Pankratov T.A."/>
            <person name="Rakitin A.L."/>
            <person name="Ivanova A.A."/>
            <person name="Beletsky A.V."/>
            <person name="Mardanov A.V."/>
            <person name="Sinninghe Damste J.S."/>
            <person name="Dedysh S.N."/>
        </authorList>
    </citation>
    <scope>NUCLEOTIDE SEQUENCE [LARGE SCALE GENOMIC DNA]</scope>
    <source>
        <strain evidence="1 2">SBC82</strain>
        <plasmid evidence="2">pacpol2</plasmid>
    </source>
</reference>
<proteinExistence type="predicted"/>
<dbReference type="Proteomes" id="UP000253606">
    <property type="component" value="Plasmid pACPOL2"/>
</dbReference>
<evidence type="ECO:0000313" key="1">
    <source>
        <dbReference type="EMBL" id="AXC16007.1"/>
    </source>
</evidence>
<keyword evidence="2" id="KW-1185">Reference proteome</keyword>
<evidence type="ECO:0000313" key="2">
    <source>
        <dbReference type="Proteomes" id="UP000253606"/>
    </source>
</evidence>
<name>A0A2Z5GAV9_9BACT</name>
<sequence>MFAGAAAWLLASRSGDPSKMVSAKEAAAKLQQGLGGLSHHGLSS</sequence>